<evidence type="ECO:0000313" key="2">
    <source>
        <dbReference type="Proteomes" id="UP000268658"/>
    </source>
</evidence>
<reference evidence="1 2" key="1">
    <citation type="submission" date="2018-12" db="EMBL/GenBank/DDBJ databases">
        <authorList>
            <consortium name="Pathogen Informatics"/>
        </authorList>
    </citation>
    <scope>NUCLEOTIDE SEQUENCE [LARGE SCALE GENOMIC DNA]</scope>
    <source>
        <strain evidence="1 2">NCTC10951</strain>
    </source>
</reference>
<gene>
    <name evidence="1" type="ORF">NCTC10951_02877</name>
</gene>
<dbReference type="OrthoDB" id="3257376at2"/>
<dbReference type="KEGG" id="avc:NCTC10951_02877"/>
<name>A0A448PPV6_ACTVI</name>
<accession>A0A448PPV6</accession>
<dbReference type="EMBL" id="LR134477">
    <property type="protein sequence ID" value="VEI18748.1"/>
    <property type="molecule type" value="Genomic_DNA"/>
</dbReference>
<proteinExistence type="predicted"/>
<evidence type="ECO:0000313" key="1">
    <source>
        <dbReference type="EMBL" id="VEI18748.1"/>
    </source>
</evidence>
<sequence length="89" mass="9838">MFLTATEIFGDGTATGINNSPRRIKGRPDQPFRMDYRETNYSEDSRISDFAFVGQDDGEPEIAIIDLTGPGITEDTLKTVASGIEVRHD</sequence>
<dbReference type="Proteomes" id="UP000268658">
    <property type="component" value="Chromosome"/>
</dbReference>
<organism evidence="1 2">
    <name type="scientific">Actinomyces viscosus</name>
    <dbReference type="NCBI Taxonomy" id="1656"/>
    <lineage>
        <taxon>Bacteria</taxon>
        <taxon>Bacillati</taxon>
        <taxon>Actinomycetota</taxon>
        <taxon>Actinomycetes</taxon>
        <taxon>Actinomycetales</taxon>
        <taxon>Actinomycetaceae</taxon>
        <taxon>Actinomyces</taxon>
    </lineage>
</organism>
<protein>
    <submittedName>
        <fullName evidence="1">Uncharacterized protein</fullName>
    </submittedName>
</protein>
<dbReference type="AlphaFoldDB" id="A0A448PPV6"/>
<dbReference type="RefSeq" id="WP_126415180.1">
    <property type="nucleotide sequence ID" value="NZ_JASPER010000054.1"/>
</dbReference>